<reference evidence="3" key="2">
    <citation type="journal article" date="2017" name="Nat. Plants">
        <title>The Aegilops tauschii genome reveals multiple impacts of transposons.</title>
        <authorList>
            <person name="Zhao G."/>
            <person name="Zou C."/>
            <person name="Li K."/>
            <person name="Wang K."/>
            <person name="Li T."/>
            <person name="Gao L."/>
            <person name="Zhang X."/>
            <person name="Wang H."/>
            <person name="Yang Z."/>
            <person name="Liu X."/>
            <person name="Jiang W."/>
            <person name="Mao L."/>
            <person name="Kong X."/>
            <person name="Jiao Y."/>
            <person name="Jia J."/>
        </authorList>
    </citation>
    <scope>NUCLEOTIDE SEQUENCE [LARGE SCALE GENOMIC DNA]</scope>
    <source>
        <strain evidence="3">cv. AL8/78</strain>
    </source>
</reference>
<evidence type="ECO:0000256" key="1">
    <source>
        <dbReference type="SAM" id="MobiDB-lite"/>
    </source>
</evidence>
<reference evidence="3" key="1">
    <citation type="journal article" date="2014" name="Science">
        <title>Ancient hybridizations among the ancestral genomes of bread wheat.</title>
        <authorList>
            <consortium name="International Wheat Genome Sequencing Consortium,"/>
            <person name="Marcussen T."/>
            <person name="Sandve S.R."/>
            <person name="Heier L."/>
            <person name="Spannagl M."/>
            <person name="Pfeifer M."/>
            <person name="Jakobsen K.S."/>
            <person name="Wulff B.B."/>
            <person name="Steuernagel B."/>
            <person name="Mayer K.F."/>
            <person name="Olsen O.A."/>
        </authorList>
    </citation>
    <scope>NUCLEOTIDE SEQUENCE [LARGE SCALE GENOMIC DNA]</scope>
    <source>
        <strain evidence="3">cv. AL8/78</strain>
    </source>
</reference>
<proteinExistence type="predicted"/>
<evidence type="ECO:0000313" key="3">
    <source>
        <dbReference type="Proteomes" id="UP000015105"/>
    </source>
</evidence>
<sequence length="100" mass="11197">AKSRRRTSPPALTSSTSPWPGDSPWRHLGVSDSEDMPGEEGQHHLGDVDGSRHLWRCSSCSRSLADGRRKPPPDCLHGGRWWSMVFTYLTTRLGSADRRL</sequence>
<reference evidence="2" key="3">
    <citation type="journal article" date="2017" name="Nature">
        <title>Genome sequence of the progenitor of the wheat D genome Aegilops tauschii.</title>
        <authorList>
            <person name="Luo M.C."/>
            <person name="Gu Y.Q."/>
            <person name="Puiu D."/>
            <person name="Wang H."/>
            <person name="Twardziok S.O."/>
            <person name="Deal K.R."/>
            <person name="Huo N."/>
            <person name="Zhu T."/>
            <person name="Wang L."/>
            <person name="Wang Y."/>
            <person name="McGuire P.E."/>
            <person name="Liu S."/>
            <person name="Long H."/>
            <person name="Ramasamy R.K."/>
            <person name="Rodriguez J.C."/>
            <person name="Van S.L."/>
            <person name="Yuan L."/>
            <person name="Wang Z."/>
            <person name="Xia Z."/>
            <person name="Xiao L."/>
            <person name="Anderson O.D."/>
            <person name="Ouyang S."/>
            <person name="Liang Y."/>
            <person name="Zimin A.V."/>
            <person name="Pertea G."/>
            <person name="Qi P."/>
            <person name="Bennetzen J.L."/>
            <person name="Dai X."/>
            <person name="Dawson M.W."/>
            <person name="Muller H.G."/>
            <person name="Kugler K."/>
            <person name="Rivarola-Duarte L."/>
            <person name="Spannagl M."/>
            <person name="Mayer K.F.X."/>
            <person name="Lu F.H."/>
            <person name="Bevan M.W."/>
            <person name="Leroy P."/>
            <person name="Li P."/>
            <person name="You F.M."/>
            <person name="Sun Q."/>
            <person name="Liu Z."/>
            <person name="Lyons E."/>
            <person name="Wicker T."/>
            <person name="Salzberg S.L."/>
            <person name="Devos K.M."/>
            <person name="Dvorak J."/>
        </authorList>
    </citation>
    <scope>NUCLEOTIDE SEQUENCE [LARGE SCALE GENOMIC DNA]</scope>
    <source>
        <strain evidence="2">cv. AL8/78</strain>
    </source>
</reference>
<feature type="region of interest" description="Disordered" evidence="1">
    <location>
        <begin position="1"/>
        <end position="49"/>
    </location>
</feature>
<dbReference type="EnsemblPlants" id="AET3Gv20287800.11">
    <property type="protein sequence ID" value="AET3Gv20287800.11"/>
    <property type="gene ID" value="AET3Gv20287800"/>
</dbReference>
<dbReference type="Proteomes" id="UP000015105">
    <property type="component" value="Chromosome 3D"/>
</dbReference>
<feature type="compositionally biased region" description="Basic and acidic residues" evidence="1">
    <location>
        <begin position="40"/>
        <end position="49"/>
    </location>
</feature>
<feature type="compositionally biased region" description="Low complexity" evidence="1">
    <location>
        <begin position="8"/>
        <end position="18"/>
    </location>
</feature>
<reference evidence="2" key="5">
    <citation type="journal article" date="2021" name="G3 (Bethesda)">
        <title>Aegilops tauschii genome assembly Aet v5.0 features greater sequence contiguity and improved annotation.</title>
        <authorList>
            <person name="Wang L."/>
            <person name="Zhu T."/>
            <person name="Rodriguez J.C."/>
            <person name="Deal K.R."/>
            <person name="Dubcovsky J."/>
            <person name="McGuire P.E."/>
            <person name="Lux T."/>
            <person name="Spannagl M."/>
            <person name="Mayer K.F.X."/>
            <person name="Baldrich P."/>
            <person name="Meyers B.C."/>
            <person name="Huo N."/>
            <person name="Gu Y.Q."/>
            <person name="Zhou H."/>
            <person name="Devos K.M."/>
            <person name="Bennetzen J.L."/>
            <person name="Unver T."/>
            <person name="Budak H."/>
            <person name="Gulick P.J."/>
            <person name="Galiba G."/>
            <person name="Kalapos B."/>
            <person name="Nelson D.R."/>
            <person name="Li P."/>
            <person name="You F.M."/>
            <person name="Luo M.C."/>
            <person name="Dvorak J."/>
        </authorList>
    </citation>
    <scope>NUCLEOTIDE SEQUENCE [LARGE SCALE GENOMIC DNA]</scope>
    <source>
        <strain evidence="2">cv. AL8/78</strain>
    </source>
</reference>
<name>A0A453EBY9_AEGTS</name>
<reference evidence="2" key="4">
    <citation type="submission" date="2019-03" db="UniProtKB">
        <authorList>
            <consortium name="EnsemblPlants"/>
        </authorList>
    </citation>
    <scope>IDENTIFICATION</scope>
</reference>
<accession>A0A453EBY9</accession>
<keyword evidence="3" id="KW-1185">Reference proteome</keyword>
<dbReference type="AlphaFoldDB" id="A0A453EBY9"/>
<dbReference type="Gramene" id="AET3Gv20287800.11">
    <property type="protein sequence ID" value="AET3Gv20287800.11"/>
    <property type="gene ID" value="AET3Gv20287800"/>
</dbReference>
<organism evidence="2 3">
    <name type="scientific">Aegilops tauschii subsp. strangulata</name>
    <name type="common">Goatgrass</name>
    <dbReference type="NCBI Taxonomy" id="200361"/>
    <lineage>
        <taxon>Eukaryota</taxon>
        <taxon>Viridiplantae</taxon>
        <taxon>Streptophyta</taxon>
        <taxon>Embryophyta</taxon>
        <taxon>Tracheophyta</taxon>
        <taxon>Spermatophyta</taxon>
        <taxon>Magnoliopsida</taxon>
        <taxon>Liliopsida</taxon>
        <taxon>Poales</taxon>
        <taxon>Poaceae</taxon>
        <taxon>BOP clade</taxon>
        <taxon>Pooideae</taxon>
        <taxon>Triticodae</taxon>
        <taxon>Triticeae</taxon>
        <taxon>Triticinae</taxon>
        <taxon>Aegilops</taxon>
    </lineage>
</organism>
<evidence type="ECO:0000313" key="2">
    <source>
        <dbReference type="EnsemblPlants" id="AET3Gv20287800.11"/>
    </source>
</evidence>
<protein>
    <submittedName>
        <fullName evidence="2">Uncharacterized protein</fullName>
    </submittedName>
</protein>